<dbReference type="GO" id="GO:0003755">
    <property type="term" value="F:peptidyl-prolyl cis-trans isomerase activity"/>
    <property type="evidence" value="ECO:0007669"/>
    <property type="project" value="UniProtKB-UniRule"/>
</dbReference>
<keyword evidence="8" id="KW-1185">Reference proteome</keyword>
<keyword evidence="4 5" id="KW-0413">Isomerase</keyword>
<dbReference type="SUPFAM" id="SSF50891">
    <property type="entry name" value="Cyclophilin-like"/>
    <property type="match status" value="1"/>
</dbReference>
<dbReference type="STRING" id="888061.AXF15_00720"/>
<comment type="function">
    <text evidence="1 5">PPIases accelerate the folding of proteins. It catalyzes the cis-trans isomerization of proline imidic peptide bonds in oligopeptides.</text>
</comment>
<dbReference type="Proteomes" id="UP000063964">
    <property type="component" value="Chromosome"/>
</dbReference>
<comment type="catalytic activity">
    <reaction evidence="5">
        <text>[protein]-peptidylproline (omega=180) = [protein]-peptidylproline (omega=0)</text>
        <dbReference type="Rhea" id="RHEA:16237"/>
        <dbReference type="Rhea" id="RHEA-COMP:10747"/>
        <dbReference type="Rhea" id="RHEA-COMP:10748"/>
        <dbReference type="ChEBI" id="CHEBI:83833"/>
        <dbReference type="ChEBI" id="CHEBI:83834"/>
        <dbReference type="EC" id="5.2.1.8"/>
    </reaction>
</comment>
<evidence type="ECO:0000259" key="6">
    <source>
        <dbReference type="PROSITE" id="PS50072"/>
    </source>
</evidence>
<dbReference type="PROSITE" id="PS50072">
    <property type="entry name" value="CSA_PPIASE_2"/>
    <property type="match status" value="1"/>
</dbReference>
<dbReference type="InterPro" id="IPR020892">
    <property type="entry name" value="Cyclophilin-type_PPIase_CS"/>
</dbReference>
<evidence type="ECO:0000256" key="5">
    <source>
        <dbReference type="RuleBase" id="RU363019"/>
    </source>
</evidence>
<dbReference type="Pfam" id="PF00160">
    <property type="entry name" value="Pro_isomerase"/>
    <property type="match status" value="1"/>
</dbReference>
<dbReference type="EMBL" id="CP014230">
    <property type="protein sequence ID" value="AMD91784.1"/>
    <property type="molecule type" value="Genomic_DNA"/>
</dbReference>
<comment type="similarity">
    <text evidence="2 5">Belongs to the cyclophilin-type PPIase family.</text>
</comment>
<dbReference type="PIRSF" id="PIRSF001467">
    <property type="entry name" value="Peptidylpro_ismrse"/>
    <property type="match status" value="1"/>
</dbReference>
<dbReference type="GO" id="GO:0006457">
    <property type="term" value="P:protein folding"/>
    <property type="evidence" value="ECO:0007669"/>
    <property type="project" value="InterPro"/>
</dbReference>
<proteinExistence type="inferred from homology"/>
<organism evidence="7 8">
    <name type="scientific">Desulfomicrobium orale DSM 12838</name>
    <dbReference type="NCBI Taxonomy" id="888061"/>
    <lineage>
        <taxon>Bacteria</taxon>
        <taxon>Pseudomonadati</taxon>
        <taxon>Thermodesulfobacteriota</taxon>
        <taxon>Desulfovibrionia</taxon>
        <taxon>Desulfovibrionales</taxon>
        <taxon>Desulfomicrobiaceae</taxon>
        <taxon>Desulfomicrobium</taxon>
    </lineage>
</organism>
<dbReference type="AlphaFoldDB" id="A0A0X8JN21"/>
<dbReference type="PRINTS" id="PR00153">
    <property type="entry name" value="CSAPPISMRASE"/>
</dbReference>
<reference evidence="8" key="1">
    <citation type="submission" date="2016-02" db="EMBL/GenBank/DDBJ databases">
        <authorList>
            <person name="Holder M.E."/>
            <person name="Ajami N.J."/>
            <person name="Petrosino J.F."/>
        </authorList>
    </citation>
    <scope>NUCLEOTIDE SEQUENCE [LARGE SCALE GENOMIC DNA]</scope>
    <source>
        <strain evidence="8">DSM 12838</strain>
    </source>
</reference>
<dbReference type="InterPro" id="IPR002130">
    <property type="entry name" value="Cyclophilin-type_PPIase_dom"/>
</dbReference>
<feature type="domain" description="PPIase cyclophilin-type" evidence="6">
    <location>
        <begin position="13"/>
        <end position="164"/>
    </location>
</feature>
<dbReference type="InterPro" id="IPR029000">
    <property type="entry name" value="Cyclophilin-like_dom_sf"/>
</dbReference>
<sequence>MSNPVVLVDTTKGEFLVELFADKAPQTVANFLGYVDEDFYVGTLFHRVIRDFMIQGGGLDNMMREKPVKAPIMNEAANGLKNLEGTVAMARTADPHSASAQFFINTVDNPDLDYQSEEEFGYCVFGQVIDGLDVVKKIEKARVRPQGDHEHAPVDQISINSITRFE</sequence>
<gene>
    <name evidence="7" type="ORF">AXF15_00720</name>
</gene>
<dbReference type="Gene3D" id="2.40.100.10">
    <property type="entry name" value="Cyclophilin-like"/>
    <property type="match status" value="1"/>
</dbReference>
<dbReference type="KEGG" id="doa:AXF15_00720"/>
<accession>A0A0X8JN21</accession>
<keyword evidence="3 5" id="KW-0697">Rotamase</keyword>
<evidence type="ECO:0000256" key="1">
    <source>
        <dbReference type="ARBA" id="ARBA00002388"/>
    </source>
</evidence>
<dbReference type="PROSITE" id="PS00170">
    <property type="entry name" value="CSA_PPIASE_1"/>
    <property type="match status" value="1"/>
</dbReference>
<name>A0A0X8JN21_9BACT</name>
<dbReference type="PANTHER" id="PTHR43246">
    <property type="entry name" value="PEPTIDYL-PROLYL CIS-TRANS ISOMERASE CYP38, CHLOROPLASTIC"/>
    <property type="match status" value="1"/>
</dbReference>
<evidence type="ECO:0000256" key="2">
    <source>
        <dbReference type="ARBA" id="ARBA00007365"/>
    </source>
</evidence>
<dbReference type="RefSeq" id="WP_066601920.1">
    <property type="nucleotide sequence ID" value="NZ_CP014230.1"/>
</dbReference>
<dbReference type="EC" id="5.2.1.8" evidence="5"/>
<protein>
    <recommendedName>
        <fullName evidence="5">Peptidyl-prolyl cis-trans isomerase</fullName>
        <shortName evidence="5">PPIase</shortName>
        <ecNumber evidence="5">5.2.1.8</ecNumber>
    </recommendedName>
</protein>
<evidence type="ECO:0000313" key="7">
    <source>
        <dbReference type="EMBL" id="AMD91784.1"/>
    </source>
</evidence>
<dbReference type="OrthoDB" id="9807797at2"/>
<evidence type="ECO:0000313" key="8">
    <source>
        <dbReference type="Proteomes" id="UP000063964"/>
    </source>
</evidence>
<dbReference type="InterPro" id="IPR044665">
    <property type="entry name" value="E_coli_cyclophilin_A-like"/>
</dbReference>
<evidence type="ECO:0000256" key="4">
    <source>
        <dbReference type="ARBA" id="ARBA00023235"/>
    </source>
</evidence>
<evidence type="ECO:0000256" key="3">
    <source>
        <dbReference type="ARBA" id="ARBA00023110"/>
    </source>
</evidence>
<dbReference type="InterPro" id="IPR024936">
    <property type="entry name" value="Cyclophilin-type_PPIase"/>
</dbReference>